<dbReference type="EMBL" id="UINC01048813">
    <property type="protein sequence ID" value="SVB59821.1"/>
    <property type="molecule type" value="Genomic_DNA"/>
</dbReference>
<organism evidence="1">
    <name type="scientific">marine metagenome</name>
    <dbReference type="NCBI Taxonomy" id="408172"/>
    <lineage>
        <taxon>unclassified sequences</taxon>
        <taxon>metagenomes</taxon>
        <taxon>ecological metagenomes</taxon>
    </lineage>
</organism>
<protein>
    <submittedName>
        <fullName evidence="1">Uncharacterized protein</fullName>
    </submittedName>
</protein>
<evidence type="ECO:0000313" key="1">
    <source>
        <dbReference type="EMBL" id="SVB59821.1"/>
    </source>
</evidence>
<reference evidence="1" key="1">
    <citation type="submission" date="2018-05" db="EMBL/GenBank/DDBJ databases">
        <authorList>
            <person name="Lanie J.A."/>
            <person name="Ng W.-L."/>
            <person name="Kazmierczak K.M."/>
            <person name="Andrzejewski T.M."/>
            <person name="Davidsen T.M."/>
            <person name="Wayne K.J."/>
            <person name="Tettelin H."/>
            <person name="Glass J.I."/>
            <person name="Rusch D."/>
            <person name="Podicherti R."/>
            <person name="Tsui H.-C.T."/>
            <person name="Winkler M.E."/>
        </authorList>
    </citation>
    <scope>NUCLEOTIDE SEQUENCE</scope>
</reference>
<accession>A0A382FCQ2</accession>
<name>A0A382FCQ2_9ZZZZ</name>
<sequence>MVVSGISTHGHPTTASIAMKPAFGYRAFGIIMHKGAVKVPLIEVCDGVWYIENFSIDEFFYGPLTAFWTCDLNTHS</sequence>
<dbReference type="AlphaFoldDB" id="A0A382FCQ2"/>
<gene>
    <name evidence="1" type="ORF">METZ01_LOCUS212675</name>
</gene>
<proteinExistence type="predicted"/>